<evidence type="ECO:0000256" key="4">
    <source>
        <dbReference type="ARBA" id="ARBA00023306"/>
    </source>
</evidence>
<reference evidence="7 8" key="1">
    <citation type="submission" date="2018-10" db="EMBL/GenBank/DDBJ databases">
        <title>Draft genome sequence of the microsporidian Tubulinosema ratisbonensis.</title>
        <authorList>
            <person name="Polonais V."/>
            <person name="Peyretaillade E."/>
            <person name="Niehus S."/>
            <person name="Wawrzyniak I."/>
            <person name="Franchet A."/>
            <person name="Gaspin C."/>
            <person name="Reichstadt M."/>
            <person name="Belser C."/>
            <person name="Labadie K."/>
            <person name="Delbac F."/>
            <person name="Ferrandon D."/>
        </authorList>
    </citation>
    <scope>NUCLEOTIDE SEQUENCE [LARGE SCALE GENOMIC DNA]</scope>
    <source>
        <strain evidence="7 8">Franzen</strain>
    </source>
</reference>
<dbReference type="InterPro" id="IPR036915">
    <property type="entry name" value="Cyclin-like_sf"/>
</dbReference>
<keyword evidence="8" id="KW-1185">Reference proteome</keyword>
<evidence type="ECO:0000259" key="6">
    <source>
        <dbReference type="SMART" id="SM00385"/>
    </source>
</evidence>
<comment type="caution">
    <text evidence="7">The sequence shown here is derived from an EMBL/GenBank/DDBJ whole genome shotgun (WGS) entry which is preliminary data.</text>
</comment>
<keyword evidence="4" id="KW-0131">Cell cycle</keyword>
<keyword evidence="3 5" id="KW-0195">Cyclin</keyword>
<name>A0A437AJL8_9MICR</name>
<evidence type="ECO:0000313" key="7">
    <source>
        <dbReference type="EMBL" id="RVD91364.1"/>
    </source>
</evidence>
<dbReference type="GO" id="GO:0051726">
    <property type="term" value="P:regulation of cell cycle"/>
    <property type="evidence" value="ECO:0007669"/>
    <property type="project" value="UniProtKB-ARBA"/>
</dbReference>
<dbReference type="Gene3D" id="1.10.472.10">
    <property type="entry name" value="Cyclin-like"/>
    <property type="match status" value="1"/>
</dbReference>
<sequence length="211" mass="24782">MKFILQDITNIKKENIILTIKKSNSRKKLLRWLYEVVTDFKYSTITFTKAVFILDKFIHKKGLNLSNYQLIGISSLYVSAKYEEKNVLSIKDYEVVTDNSFTSKDILSTELEILKILDFNLNFPLPHDYVTESELEKLNIALSKLEKRDLIYGVISYTLEKEDRCEGPYIIYLKSIRILSDILYYGIDKDISFYLSNCINYQCLRLFAEKS</sequence>
<dbReference type="GO" id="GO:0019887">
    <property type="term" value="F:protein kinase regulator activity"/>
    <property type="evidence" value="ECO:0007669"/>
    <property type="project" value="UniProtKB-ARBA"/>
</dbReference>
<keyword evidence="2" id="KW-0132">Cell division</keyword>
<dbReference type="EMBL" id="RCSS01000553">
    <property type="protein sequence ID" value="RVD91364.1"/>
    <property type="molecule type" value="Genomic_DNA"/>
</dbReference>
<dbReference type="STRING" id="291195.A0A437AJL8"/>
<dbReference type="InterPro" id="IPR013763">
    <property type="entry name" value="Cyclin-like_dom"/>
</dbReference>
<comment type="similarity">
    <text evidence="1 5">Belongs to the cyclin family.</text>
</comment>
<dbReference type="InterPro" id="IPR039361">
    <property type="entry name" value="Cyclin"/>
</dbReference>
<feature type="domain" description="Cyclin-like" evidence="6">
    <location>
        <begin position="31"/>
        <end position="115"/>
    </location>
</feature>
<evidence type="ECO:0000313" key="8">
    <source>
        <dbReference type="Proteomes" id="UP000282876"/>
    </source>
</evidence>
<evidence type="ECO:0000256" key="5">
    <source>
        <dbReference type="RuleBase" id="RU000383"/>
    </source>
</evidence>
<dbReference type="Proteomes" id="UP000282876">
    <property type="component" value="Unassembled WGS sequence"/>
</dbReference>
<dbReference type="GO" id="GO:0051301">
    <property type="term" value="P:cell division"/>
    <property type="evidence" value="ECO:0007669"/>
    <property type="project" value="UniProtKB-KW"/>
</dbReference>
<dbReference type="FunFam" id="1.10.472.10:FF:000010">
    <property type="entry name" value="G1/S-specific cyclin Cln1"/>
    <property type="match status" value="1"/>
</dbReference>
<proteinExistence type="inferred from homology"/>
<dbReference type="SUPFAM" id="SSF47954">
    <property type="entry name" value="Cyclin-like"/>
    <property type="match status" value="1"/>
</dbReference>
<gene>
    <name evidence="7" type="ORF">TUBRATIS_21880</name>
</gene>
<protein>
    <submittedName>
        <fullName evidence="7">G2 mitotic specific cyclin 1</fullName>
    </submittedName>
</protein>
<dbReference type="Pfam" id="PF00134">
    <property type="entry name" value="Cyclin_N"/>
    <property type="match status" value="1"/>
</dbReference>
<organism evidence="7 8">
    <name type="scientific">Tubulinosema ratisbonensis</name>
    <dbReference type="NCBI Taxonomy" id="291195"/>
    <lineage>
        <taxon>Eukaryota</taxon>
        <taxon>Fungi</taxon>
        <taxon>Fungi incertae sedis</taxon>
        <taxon>Microsporidia</taxon>
        <taxon>Tubulinosematoidea</taxon>
        <taxon>Tubulinosematidae</taxon>
        <taxon>Tubulinosema</taxon>
    </lineage>
</organism>
<dbReference type="InterPro" id="IPR006671">
    <property type="entry name" value="Cyclin_N"/>
</dbReference>
<dbReference type="PANTHER" id="PTHR10177">
    <property type="entry name" value="CYCLINS"/>
    <property type="match status" value="1"/>
</dbReference>
<evidence type="ECO:0000256" key="2">
    <source>
        <dbReference type="ARBA" id="ARBA00022618"/>
    </source>
</evidence>
<dbReference type="AlphaFoldDB" id="A0A437AJL8"/>
<dbReference type="SMART" id="SM00385">
    <property type="entry name" value="CYCLIN"/>
    <property type="match status" value="1"/>
</dbReference>
<dbReference type="OrthoDB" id="5590282at2759"/>
<dbReference type="VEuPathDB" id="MicrosporidiaDB:TUBRATIS_21880"/>
<accession>A0A437AJL8</accession>
<evidence type="ECO:0000256" key="3">
    <source>
        <dbReference type="ARBA" id="ARBA00023127"/>
    </source>
</evidence>
<evidence type="ECO:0000256" key="1">
    <source>
        <dbReference type="ARBA" id="ARBA00008742"/>
    </source>
</evidence>